<dbReference type="Proteomes" id="UP001201262">
    <property type="component" value="Unassembled WGS sequence"/>
</dbReference>
<evidence type="ECO:0000313" key="2">
    <source>
        <dbReference type="Proteomes" id="UP001201262"/>
    </source>
</evidence>
<evidence type="ECO:0000313" key="1">
    <source>
        <dbReference type="EMBL" id="KAH8695653.1"/>
    </source>
</evidence>
<comment type="caution">
    <text evidence="1">The sequence shown here is derived from an EMBL/GenBank/DDBJ whole genome shotgun (WGS) entry which is preliminary data.</text>
</comment>
<proteinExistence type="predicted"/>
<dbReference type="GeneID" id="70252166"/>
<reference evidence="1" key="1">
    <citation type="submission" date="2021-12" db="EMBL/GenBank/DDBJ databases">
        <title>Convergent genome expansion in fungi linked to evolution of root-endophyte symbiosis.</title>
        <authorList>
            <consortium name="DOE Joint Genome Institute"/>
            <person name="Ke Y.-H."/>
            <person name="Bonito G."/>
            <person name="Liao H.-L."/>
            <person name="Looney B."/>
            <person name="Rojas-Flechas A."/>
            <person name="Nash J."/>
            <person name="Hameed K."/>
            <person name="Schadt C."/>
            <person name="Martin F."/>
            <person name="Crous P.W."/>
            <person name="Miettinen O."/>
            <person name="Magnuson J.K."/>
            <person name="Labbe J."/>
            <person name="Jacobson D."/>
            <person name="Doktycz M.J."/>
            <person name="Veneault-Fourrey C."/>
            <person name="Kuo A."/>
            <person name="Mondo S."/>
            <person name="Calhoun S."/>
            <person name="Riley R."/>
            <person name="Ohm R."/>
            <person name="LaButti K."/>
            <person name="Andreopoulos B."/>
            <person name="Pangilinan J."/>
            <person name="Nolan M."/>
            <person name="Tritt A."/>
            <person name="Clum A."/>
            <person name="Lipzen A."/>
            <person name="Daum C."/>
            <person name="Barry K."/>
            <person name="Grigoriev I.V."/>
            <person name="Vilgalys R."/>
        </authorList>
    </citation>
    <scope>NUCLEOTIDE SEQUENCE</scope>
    <source>
        <strain evidence="1">PMI_201</strain>
    </source>
</reference>
<dbReference type="RefSeq" id="XP_046070795.1">
    <property type="nucleotide sequence ID" value="XM_046221879.1"/>
</dbReference>
<accession>A0AAD4PYY2</accession>
<keyword evidence="2" id="KW-1185">Reference proteome</keyword>
<sequence length="175" mass="19585">MSSGTDRLKIAVHGYPSVTYIRGSRVKLEVRATRDGKPVLKPGTLYHCCAIWGPVDHENSQLLDRQYIYTCTPAHADRDGTITIEINHDLILNWAFKTAECGYPTNFNLLEFCMYVVVFKEGTTGWSTREKRDDDQNLWFKSPSSPLFKIRDAAIVTPAMGSTGRSILSPKGGTL</sequence>
<gene>
    <name evidence="1" type="ORF">BGW36DRAFT_453742</name>
</gene>
<dbReference type="AlphaFoldDB" id="A0AAD4PYY2"/>
<dbReference type="EMBL" id="JAJTJA010000008">
    <property type="protein sequence ID" value="KAH8695653.1"/>
    <property type="molecule type" value="Genomic_DNA"/>
</dbReference>
<organism evidence="1 2">
    <name type="scientific">Talaromyces proteolyticus</name>
    <dbReference type="NCBI Taxonomy" id="1131652"/>
    <lineage>
        <taxon>Eukaryota</taxon>
        <taxon>Fungi</taxon>
        <taxon>Dikarya</taxon>
        <taxon>Ascomycota</taxon>
        <taxon>Pezizomycotina</taxon>
        <taxon>Eurotiomycetes</taxon>
        <taxon>Eurotiomycetidae</taxon>
        <taxon>Eurotiales</taxon>
        <taxon>Trichocomaceae</taxon>
        <taxon>Talaromyces</taxon>
        <taxon>Talaromyces sect. Bacilispori</taxon>
    </lineage>
</organism>
<name>A0AAD4PYY2_9EURO</name>
<protein>
    <submittedName>
        <fullName evidence="1">Uncharacterized protein</fullName>
    </submittedName>
</protein>